<sequence>MPSVHRCAAIMQGTKGFTPQLVLVLLVASTWGAPHLGEQDHLATILSYHHTDDGDGHFQYGFKSSNGINVQAEGTPGIEGQNIRGTFRYPLPDGTIVDVHYVADENGYRVEYPIIHSLRPLPARPDDTHDHDDPLQDPAVESTDSSHIEDDLPDSHVEDHNHLDAHMDYNVTDSHTPTNPHTPSHSLTQHDPYTPHVHTPTDSHTPPDSHTPSDSHSATNHTLESPQDSPNSLTLDLRSVG</sequence>
<dbReference type="PANTHER" id="PTHR10380:SF173">
    <property type="entry name" value="CUTICULAR PROTEIN 47EF, ISOFORM C-RELATED"/>
    <property type="match status" value="1"/>
</dbReference>
<comment type="caution">
    <text evidence="5">The sequence shown here is derived from an EMBL/GenBank/DDBJ whole genome shotgun (WGS) entry which is preliminary data.</text>
</comment>
<dbReference type="Pfam" id="PF00379">
    <property type="entry name" value="Chitin_bind_4"/>
    <property type="match status" value="1"/>
</dbReference>
<evidence type="ECO:0000313" key="6">
    <source>
        <dbReference type="Proteomes" id="UP001487740"/>
    </source>
</evidence>
<dbReference type="InterPro" id="IPR050468">
    <property type="entry name" value="Cuticle_Struct_Prot"/>
</dbReference>
<keyword evidence="4" id="KW-0732">Signal</keyword>
<dbReference type="PROSITE" id="PS51155">
    <property type="entry name" value="CHIT_BIND_RR_2"/>
    <property type="match status" value="1"/>
</dbReference>
<keyword evidence="6" id="KW-1185">Reference proteome</keyword>
<feature type="region of interest" description="Disordered" evidence="3">
    <location>
        <begin position="121"/>
        <end position="241"/>
    </location>
</feature>
<dbReference type="EMBL" id="JARAKH010000047">
    <property type="protein sequence ID" value="KAK8377559.1"/>
    <property type="molecule type" value="Genomic_DNA"/>
</dbReference>
<evidence type="ECO:0000256" key="3">
    <source>
        <dbReference type="SAM" id="MobiDB-lite"/>
    </source>
</evidence>
<protein>
    <submittedName>
        <fullName evidence="5">Uncharacterized protein</fullName>
    </submittedName>
</protein>
<dbReference type="AlphaFoldDB" id="A0AAW0SRN3"/>
<accession>A0AAW0SRN3</accession>
<dbReference type="PROSITE" id="PS00233">
    <property type="entry name" value="CHIT_BIND_RR_1"/>
    <property type="match status" value="1"/>
</dbReference>
<organism evidence="5 6">
    <name type="scientific">Scylla paramamosain</name>
    <name type="common">Mud crab</name>
    <dbReference type="NCBI Taxonomy" id="85552"/>
    <lineage>
        <taxon>Eukaryota</taxon>
        <taxon>Metazoa</taxon>
        <taxon>Ecdysozoa</taxon>
        <taxon>Arthropoda</taxon>
        <taxon>Crustacea</taxon>
        <taxon>Multicrustacea</taxon>
        <taxon>Malacostraca</taxon>
        <taxon>Eumalacostraca</taxon>
        <taxon>Eucarida</taxon>
        <taxon>Decapoda</taxon>
        <taxon>Pleocyemata</taxon>
        <taxon>Brachyura</taxon>
        <taxon>Eubrachyura</taxon>
        <taxon>Portunoidea</taxon>
        <taxon>Portunidae</taxon>
        <taxon>Portuninae</taxon>
        <taxon>Scylla</taxon>
    </lineage>
</organism>
<name>A0AAW0SRN3_SCYPA</name>
<keyword evidence="1 2" id="KW-0193">Cuticle</keyword>
<reference evidence="5 6" key="1">
    <citation type="submission" date="2023-03" db="EMBL/GenBank/DDBJ databases">
        <title>High-quality genome of Scylla paramamosain provides insights in environmental adaptation.</title>
        <authorList>
            <person name="Zhang L."/>
        </authorList>
    </citation>
    <scope>NUCLEOTIDE SEQUENCE [LARGE SCALE GENOMIC DNA]</scope>
    <source>
        <strain evidence="5">LZ_2023a</strain>
        <tissue evidence="5">Muscle</tissue>
    </source>
</reference>
<feature type="compositionally biased region" description="Basic and acidic residues" evidence="3">
    <location>
        <begin position="124"/>
        <end position="134"/>
    </location>
</feature>
<dbReference type="PANTHER" id="PTHR10380">
    <property type="entry name" value="CUTICLE PROTEIN"/>
    <property type="match status" value="1"/>
</dbReference>
<evidence type="ECO:0000256" key="2">
    <source>
        <dbReference type="PROSITE-ProRule" id="PRU00497"/>
    </source>
</evidence>
<evidence type="ECO:0000256" key="1">
    <source>
        <dbReference type="ARBA" id="ARBA00022460"/>
    </source>
</evidence>
<evidence type="ECO:0000256" key="4">
    <source>
        <dbReference type="SAM" id="SignalP"/>
    </source>
</evidence>
<feature type="compositionally biased region" description="Polar residues" evidence="3">
    <location>
        <begin position="218"/>
        <end position="234"/>
    </location>
</feature>
<dbReference type="GO" id="GO:0008010">
    <property type="term" value="F:structural constituent of chitin-based larval cuticle"/>
    <property type="evidence" value="ECO:0007669"/>
    <property type="project" value="TreeGrafter"/>
</dbReference>
<dbReference type="Proteomes" id="UP001487740">
    <property type="component" value="Unassembled WGS sequence"/>
</dbReference>
<feature type="chain" id="PRO_5043699054" evidence="4">
    <location>
        <begin position="33"/>
        <end position="241"/>
    </location>
</feature>
<feature type="signal peptide" evidence="4">
    <location>
        <begin position="1"/>
        <end position="32"/>
    </location>
</feature>
<dbReference type="InterPro" id="IPR000618">
    <property type="entry name" value="Insect_cuticle"/>
</dbReference>
<dbReference type="InterPro" id="IPR031311">
    <property type="entry name" value="CHIT_BIND_RR_consensus"/>
</dbReference>
<feature type="compositionally biased region" description="Polar residues" evidence="3">
    <location>
        <begin position="171"/>
        <end position="191"/>
    </location>
</feature>
<feature type="compositionally biased region" description="Basic and acidic residues" evidence="3">
    <location>
        <begin position="199"/>
        <end position="213"/>
    </location>
</feature>
<proteinExistence type="predicted"/>
<dbReference type="GO" id="GO:0062129">
    <property type="term" value="C:chitin-based extracellular matrix"/>
    <property type="evidence" value="ECO:0007669"/>
    <property type="project" value="TreeGrafter"/>
</dbReference>
<dbReference type="PRINTS" id="PR00947">
    <property type="entry name" value="CUTICLE"/>
</dbReference>
<evidence type="ECO:0000313" key="5">
    <source>
        <dbReference type="EMBL" id="KAK8377559.1"/>
    </source>
</evidence>
<gene>
    <name evidence="5" type="ORF">O3P69_013893</name>
</gene>
<feature type="compositionally biased region" description="Basic and acidic residues" evidence="3">
    <location>
        <begin position="144"/>
        <end position="167"/>
    </location>
</feature>